<dbReference type="RefSeq" id="WP_084574413.1">
    <property type="nucleotide sequence ID" value="NZ_CP155572.1"/>
</dbReference>
<sequence>MSNSFTNPWLKKAAYFLLGALLVAAILDATTPRYGMYGARYGVVPPGTTSAMVTNGSGWSCSGHMGVHGRYMGGHSVPMYNPYIRP</sequence>
<proteinExistence type="predicted"/>
<protein>
    <submittedName>
        <fullName evidence="1">Uncharacterized protein</fullName>
    </submittedName>
</protein>
<dbReference type="AlphaFoldDB" id="A0A1W1Z795"/>
<keyword evidence="2" id="KW-1185">Reference proteome</keyword>
<name>A0A1W1Z795_9FIRM</name>
<dbReference type="STRING" id="112901.SAMN04488500_10354"/>
<gene>
    <name evidence="1" type="ORF">SAMN04488500_10354</name>
</gene>
<accession>A0A1W1Z795</accession>
<dbReference type="EMBL" id="FWXI01000003">
    <property type="protein sequence ID" value="SMC44275.1"/>
    <property type="molecule type" value="Genomic_DNA"/>
</dbReference>
<evidence type="ECO:0000313" key="2">
    <source>
        <dbReference type="Proteomes" id="UP000192738"/>
    </source>
</evidence>
<reference evidence="1 2" key="1">
    <citation type="submission" date="2017-04" db="EMBL/GenBank/DDBJ databases">
        <authorList>
            <person name="Afonso C.L."/>
            <person name="Miller P.J."/>
            <person name="Scott M.A."/>
            <person name="Spackman E."/>
            <person name="Goraichik I."/>
            <person name="Dimitrov K.M."/>
            <person name="Suarez D.L."/>
            <person name="Swayne D.E."/>
        </authorList>
    </citation>
    <scope>NUCLEOTIDE SEQUENCE [LARGE SCALE GENOMIC DNA]</scope>
    <source>
        <strain evidence="1 2">DSM 5090</strain>
    </source>
</reference>
<dbReference type="OrthoDB" id="9988163at2"/>
<dbReference type="Proteomes" id="UP000192738">
    <property type="component" value="Unassembled WGS sequence"/>
</dbReference>
<organism evidence="1 2">
    <name type="scientific">Sporomusa malonica</name>
    <dbReference type="NCBI Taxonomy" id="112901"/>
    <lineage>
        <taxon>Bacteria</taxon>
        <taxon>Bacillati</taxon>
        <taxon>Bacillota</taxon>
        <taxon>Negativicutes</taxon>
        <taxon>Selenomonadales</taxon>
        <taxon>Sporomusaceae</taxon>
        <taxon>Sporomusa</taxon>
    </lineage>
</organism>
<evidence type="ECO:0000313" key="1">
    <source>
        <dbReference type="EMBL" id="SMC44275.1"/>
    </source>
</evidence>